<protein>
    <recommendedName>
        <fullName evidence="4">Integrating conjugative element protein</fullName>
    </recommendedName>
</protein>
<evidence type="ECO:0008006" key="4">
    <source>
        <dbReference type="Google" id="ProtNLM"/>
    </source>
</evidence>
<reference evidence="2 3" key="1">
    <citation type="journal article" date="2013" name="Genome Announc.">
        <title>Draft genome sequence of the moderately halophilic gammaproteobacterium Halomonas anticariensis FP35.</title>
        <authorList>
            <person name="Tahrioui A."/>
            <person name="Quesada E."/>
            <person name="Llamas I."/>
        </authorList>
    </citation>
    <scope>NUCLEOTIDE SEQUENCE [LARGE SCALE GENOMIC DNA]</scope>
    <source>
        <strain evidence="3">DSM 16096 / CECT 5854 / LMG 22089 / FP35</strain>
    </source>
</reference>
<comment type="caution">
    <text evidence="2">The sequence shown here is derived from an EMBL/GenBank/DDBJ whole genome shotgun (WGS) entry which is preliminary data.</text>
</comment>
<gene>
    <name evidence="2" type="ORF">L861_06480</name>
</gene>
<accession>S2KF89</accession>
<dbReference type="Proteomes" id="UP000014463">
    <property type="component" value="Unassembled WGS sequence"/>
</dbReference>
<evidence type="ECO:0000256" key="1">
    <source>
        <dbReference type="SAM" id="SignalP"/>
    </source>
</evidence>
<feature type="signal peptide" evidence="1">
    <location>
        <begin position="1"/>
        <end position="24"/>
    </location>
</feature>
<dbReference type="PATRIC" id="fig|1121939.11.peg.4060"/>
<feature type="chain" id="PRO_5004509870" description="Integrating conjugative element protein" evidence="1">
    <location>
        <begin position="25"/>
        <end position="185"/>
    </location>
</feature>
<dbReference type="Pfam" id="PF11072">
    <property type="entry name" value="DUF2859"/>
    <property type="match status" value="1"/>
</dbReference>
<evidence type="ECO:0000313" key="2">
    <source>
        <dbReference type="EMBL" id="EPC00580.1"/>
    </source>
</evidence>
<dbReference type="eggNOG" id="COG3279">
    <property type="taxonomic scope" value="Bacteria"/>
</dbReference>
<proteinExistence type="predicted"/>
<organism evidence="2 3">
    <name type="scientific">Litchfieldella anticariensis (strain DSM 16096 / CECT 5854 / CIP 108499 / LMG 22089 / FP35)</name>
    <name type="common">Halomonas anticariensis</name>
    <dbReference type="NCBI Taxonomy" id="1121939"/>
    <lineage>
        <taxon>Bacteria</taxon>
        <taxon>Pseudomonadati</taxon>
        <taxon>Pseudomonadota</taxon>
        <taxon>Gammaproteobacteria</taxon>
        <taxon>Oceanospirillales</taxon>
        <taxon>Halomonadaceae</taxon>
        <taxon>Litchfieldella</taxon>
    </lineage>
</organism>
<dbReference type="AlphaFoldDB" id="S2KF89"/>
<evidence type="ECO:0000313" key="3">
    <source>
        <dbReference type="Proteomes" id="UP000014463"/>
    </source>
</evidence>
<name>S2KF89_LITA3</name>
<sequence length="185" mass="20278">MPRKVQRLVILFMGFLSLVGQSHAQPSGMPELIVVADYGGEPARPYYVAIGAAGIPEAEGFEVTDTSTRPASKPFSEQDMLPVRSELLSPGQVTPRRLTLPRRMTPFFLIGSDEVSHQWLAQRRNRLHEMNAVGLVVNVEDNAVLTRLREVGQGLELRPVSGDDIAGRLGIAHYPVLVTPDGLTQ</sequence>
<keyword evidence="3" id="KW-1185">Reference proteome</keyword>
<keyword evidence="1" id="KW-0732">Signal</keyword>
<dbReference type="STRING" id="1121939.L861_06480"/>
<dbReference type="EMBL" id="ASTJ01000040">
    <property type="protein sequence ID" value="EPC00580.1"/>
    <property type="molecule type" value="Genomic_DNA"/>
</dbReference>
<dbReference type="InterPro" id="IPR021300">
    <property type="entry name" value="Integr_conj_element_PFL4695"/>
</dbReference>
<dbReference type="NCBIfam" id="TIGR03765">
    <property type="entry name" value="ICE_PFL_4695"/>
    <property type="match status" value="1"/>
</dbReference>
<dbReference type="RefSeq" id="WP_016418569.1">
    <property type="nucleotide sequence ID" value="NZ_AUAB01000023.1"/>
</dbReference>